<evidence type="ECO:0000313" key="3">
    <source>
        <dbReference type="EMBL" id="TMJ06739.1"/>
    </source>
</evidence>
<dbReference type="Gene3D" id="2.60.40.10">
    <property type="entry name" value="Immunoglobulins"/>
    <property type="match status" value="1"/>
</dbReference>
<comment type="caution">
    <text evidence="3">The sequence shown here is derived from an EMBL/GenBank/DDBJ whole genome shotgun (WGS) entry which is preliminary data.</text>
</comment>
<dbReference type="AlphaFoldDB" id="A0A537LFE3"/>
<sequence length="636" mass="63417">MIVRIAGLGRIGTRAEMAFDFDVRSDLTGRLTVSDYGEGRADGSAPTLRVDPTDAGTAVTAFRMASGACSDPSRGAEFDGTGREDTGALVAFTVVACDNGPPENGLDFFGIALPSAGFSRSGSVTSGDIARSAASSSGDTLVVSTSTSGSNLDVDGYTVTVDGTNAQLSATNGRVTFTGLAAGDHPVALSGVAANCTVSGANPQTVSVPAGGAASATFAVSCTSAVPRVTGLGQIGVGSPTPGTNVQTFDFDVRADLTGRFTATDYSDVQPDGKVASLTTDASTDPATSVTAYRNSSSACSDRSRGVEFDAVGRERTGAIVSYTVAVCDNGPAGSGMDLWSIFLPSESYDRSGNLTSGDIAKSTAPSSEGSLAVSTSTTGSNLDPDGYMVTVDGTNSQPIAVNGSVTFTGLSPSSHAVVLSGVAANCTVSGGNSQTVTVPSGGTATAAFAVSCAAITGDLTVTTSTSGSSVPSGYTVTVDETTRQAIGINSSVTFANLAAGTHTVELSGVASNCTVSGGTSRMVTVPSGGTATVSYSVGCITPNQPPTVNAGPDETSLIGLFYTESASFSDPDNNGPWSYTITWGDGSSTTGSTSSQGTISASHTYLLFGSYTIRVTVTDSAGVSGSDTKVVTFIL</sequence>
<dbReference type="SUPFAM" id="SSF49299">
    <property type="entry name" value="PKD domain"/>
    <property type="match status" value="1"/>
</dbReference>
<proteinExistence type="predicted"/>
<dbReference type="EMBL" id="VBAL01000009">
    <property type="protein sequence ID" value="TMJ06739.1"/>
    <property type="molecule type" value="Genomic_DNA"/>
</dbReference>
<feature type="domain" description="PKD" evidence="2">
    <location>
        <begin position="565"/>
        <end position="636"/>
    </location>
</feature>
<protein>
    <recommendedName>
        <fullName evidence="2">PKD domain-containing protein</fullName>
    </recommendedName>
</protein>
<evidence type="ECO:0000256" key="1">
    <source>
        <dbReference type="SAM" id="MobiDB-lite"/>
    </source>
</evidence>
<gene>
    <name evidence="3" type="ORF">E6H01_00625</name>
</gene>
<dbReference type="InterPro" id="IPR035986">
    <property type="entry name" value="PKD_dom_sf"/>
</dbReference>
<name>A0A537LFE3_9BACT</name>
<dbReference type="Proteomes" id="UP000319353">
    <property type="component" value="Unassembled WGS sequence"/>
</dbReference>
<dbReference type="InterPro" id="IPR000601">
    <property type="entry name" value="PKD_dom"/>
</dbReference>
<organism evidence="3 4">
    <name type="scientific">Candidatus Segetimicrobium genomatis</name>
    <dbReference type="NCBI Taxonomy" id="2569760"/>
    <lineage>
        <taxon>Bacteria</taxon>
        <taxon>Bacillati</taxon>
        <taxon>Candidatus Sysuimicrobiota</taxon>
        <taxon>Candidatus Sysuimicrobiia</taxon>
        <taxon>Candidatus Sysuimicrobiales</taxon>
        <taxon>Candidatus Segetimicrobiaceae</taxon>
        <taxon>Candidatus Segetimicrobium</taxon>
    </lineage>
</organism>
<reference evidence="3 4" key="1">
    <citation type="journal article" date="2019" name="Nat. Microbiol.">
        <title>Mediterranean grassland soil C-N compound turnover is dependent on rainfall and depth, and is mediated by genomically divergent microorganisms.</title>
        <authorList>
            <person name="Diamond S."/>
            <person name="Andeer P.F."/>
            <person name="Li Z."/>
            <person name="Crits-Christoph A."/>
            <person name="Burstein D."/>
            <person name="Anantharaman K."/>
            <person name="Lane K.R."/>
            <person name="Thomas B.C."/>
            <person name="Pan C."/>
            <person name="Northen T.R."/>
            <person name="Banfield J.F."/>
        </authorList>
    </citation>
    <scope>NUCLEOTIDE SEQUENCE [LARGE SCALE GENOMIC DNA]</scope>
    <source>
        <strain evidence="3">NP_4</strain>
    </source>
</reference>
<accession>A0A537LFE3</accession>
<feature type="region of interest" description="Disordered" evidence="1">
    <location>
        <begin position="360"/>
        <end position="385"/>
    </location>
</feature>
<dbReference type="PROSITE" id="PS50093">
    <property type="entry name" value="PKD"/>
    <property type="match status" value="1"/>
</dbReference>
<feature type="compositionally biased region" description="Polar residues" evidence="1">
    <location>
        <begin position="364"/>
        <end position="382"/>
    </location>
</feature>
<dbReference type="Pfam" id="PF18911">
    <property type="entry name" value="PKD_4"/>
    <property type="match status" value="1"/>
</dbReference>
<dbReference type="InterPro" id="IPR013783">
    <property type="entry name" value="Ig-like_fold"/>
</dbReference>
<evidence type="ECO:0000313" key="4">
    <source>
        <dbReference type="Proteomes" id="UP000319353"/>
    </source>
</evidence>
<evidence type="ECO:0000259" key="2">
    <source>
        <dbReference type="PROSITE" id="PS50093"/>
    </source>
</evidence>